<gene>
    <name evidence="6" type="ORF">TDIS_0357</name>
</gene>
<protein>
    <recommendedName>
        <fullName evidence="8">Mutator family transposase</fullName>
    </recommendedName>
</protein>
<evidence type="ECO:0000313" key="6">
    <source>
        <dbReference type="EMBL" id="OAQ21839.1"/>
    </source>
</evidence>
<evidence type="ECO:0000256" key="3">
    <source>
        <dbReference type="ARBA" id="ARBA00022578"/>
    </source>
</evidence>
<evidence type="ECO:0000256" key="2">
    <source>
        <dbReference type="ARBA" id="ARBA00010961"/>
    </source>
</evidence>
<evidence type="ECO:0000256" key="1">
    <source>
        <dbReference type="ARBA" id="ARBA00002190"/>
    </source>
</evidence>
<name>A0A179D7Y3_9BACT</name>
<dbReference type="GO" id="GO:0006313">
    <property type="term" value="P:DNA transposition"/>
    <property type="evidence" value="ECO:0007669"/>
    <property type="project" value="InterPro"/>
</dbReference>
<evidence type="ECO:0000256" key="5">
    <source>
        <dbReference type="ARBA" id="ARBA00023172"/>
    </source>
</evidence>
<sequence>MVKNEYSQWGQSLEEKASRYLAFLDCPREVRKYIYSPNPVESINSGLARMAMELGNYFPLEKALEVNLFVQMADL</sequence>
<accession>A0A179D7Y3</accession>
<keyword evidence="5" id="KW-0233">DNA recombination</keyword>
<dbReference type="OrthoDB" id="355828at2"/>
<dbReference type="Pfam" id="PF00872">
    <property type="entry name" value="Transposase_mut"/>
    <property type="match status" value="1"/>
</dbReference>
<evidence type="ECO:0008006" key="8">
    <source>
        <dbReference type="Google" id="ProtNLM"/>
    </source>
</evidence>
<dbReference type="InterPro" id="IPR001207">
    <property type="entry name" value="Transposase_mutator"/>
</dbReference>
<comment type="caution">
    <text evidence="6">The sequence shown here is derived from an EMBL/GenBank/DDBJ whole genome shotgun (WGS) entry which is preliminary data.</text>
</comment>
<comment type="function">
    <text evidence="1">Required for the transposition of the insertion element.</text>
</comment>
<comment type="similarity">
    <text evidence="2">Belongs to the transposase mutator family.</text>
</comment>
<organism evidence="6 7">
    <name type="scientific">Thermosulfurimonas dismutans</name>
    <dbReference type="NCBI Taxonomy" id="999894"/>
    <lineage>
        <taxon>Bacteria</taxon>
        <taxon>Pseudomonadati</taxon>
        <taxon>Thermodesulfobacteriota</taxon>
        <taxon>Thermodesulfobacteria</taxon>
        <taxon>Thermodesulfobacteriales</taxon>
        <taxon>Thermodesulfobacteriaceae</taxon>
        <taxon>Thermosulfurimonas</taxon>
    </lineage>
</organism>
<dbReference type="Proteomes" id="UP000078390">
    <property type="component" value="Unassembled WGS sequence"/>
</dbReference>
<keyword evidence="7" id="KW-1185">Reference proteome</keyword>
<dbReference type="EMBL" id="LWLG01000001">
    <property type="protein sequence ID" value="OAQ21839.1"/>
    <property type="molecule type" value="Genomic_DNA"/>
</dbReference>
<evidence type="ECO:0000256" key="4">
    <source>
        <dbReference type="ARBA" id="ARBA00023125"/>
    </source>
</evidence>
<keyword evidence="4" id="KW-0238">DNA-binding</keyword>
<dbReference type="GO" id="GO:0003677">
    <property type="term" value="F:DNA binding"/>
    <property type="evidence" value="ECO:0007669"/>
    <property type="project" value="UniProtKB-KW"/>
</dbReference>
<keyword evidence="3" id="KW-0815">Transposition</keyword>
<reference evidence="6 7" key="1">
    <citation type="submission" date="2016-04" db="EMBL/GenBank/DDBJ databases">
        <title>Genome analysis of Thermosulfurimonas dismutans, the first thermophilic sulfur-disproportionating bacterium of the phylum Thermodesulfobacteria.</title>
        <authorList>
            <person name="Mardanov A.V."/>
            <person name="Beletsky A.V."/>
            <person name="Kadnikov V.V."/>
            <person name="Slobodkin A.I."/>
            <person name="Ravin N.V."/>
        </authorList>
    </citation>
    <scope>NUCLEOTIDE SEQUENCE [LARGE SCALE GENOMIC DNA]</scope>
    <source>
        <strain evidence="6 7">S95</strain>
    </source>
</reference>
<dbReference type="GO" id="GO:0004803">
    <property type="term" value="F:transposase activity"/>
    <property type="evidence" value="ECO:0007669"/>
    <property type="project" value="InterPro"/>
</dbReference>
<proteinExistence type="inferred from homology"/>
<dbReference type="AlphaFoldDB" id="A0A179D7Y3"/>
<evidence type="ECO:0000313" key="7">
    <source>
        <dbReference type="Proteomes" id="UP000078390"/>
    </source>
</evidence>